<dbReference type="EMBL" id="MT143070">
    <property type="protein sequence ID" value="QJA92478.1"/>
    <property type="molecule type" value="Genomic_DNA"/>
</dbReference>
<evidence type="ECO:0000259" key="1">
    <source>
        <dbReference type="Pfam" id="PF24024"/>
    </source>
</evidence>
<name>A0A6M3LHH6_9ZZZZ</name>
<evidence type="ECO:0000313" key="2">
    <source>
        <dbReference type="EMBL" id="QJA92478.1"/>
    </source>
</evidence>
<organism evidence="2">
    <name type="scientific">viral metagenome</name>
    <dbReference type="NCBI Taxonomy" id="1070528"/>
    <lineage>
        <taxon>unclassified sequences</taxon>
        <taxon>metagenomes</taxon>
        <taxon>organismal metagenomes</taxon>
    </lineage>
</organism>
<sequence length="127" mass="14562">MAMVYLLVTGEYSDYSVKGVCSTKERAEALVKEYCELRVEEMELNGIPCPPKGYHCFCVGMRLSSGVVDYHERCDRGETPEFDVGPNRIVWTGFARDTRHAIKITNEKRIQELARRDLQGADKLEHF</sequence>
<protein>
    <recommendedName>
        <fullName evidence="1">DUF7336 domain-containing protein</fullName>
    </recommendedName>
</protein>
<gene>
    <name evidence="2" type="ORF">MM415B04650_0006</name>
</gene>
<feature type="domain" description="DUF7336" evidence="1">
    <location>
        <begin position="4"/>
        <end position="34"/>
    </location>
</feature>
<dbReference type="InterPro" id="IPR055760">
    <property type="entry name" value="DUF7336"/>
</dbReference>
<reference evidence="2" key="1">
    <citation type="submission" date="2020-03" db="EMBL/GenBank/DDBJ databases">
        <title>The deep terrestrial virosphere.</title>
        <authorList>
            <person name="Holmfeldt K."/>
            <person name="Nilsson E."/>
            <person name="Simone D."/>
            <person name="Lopez-Fernandez M."/>
            <person name="Wu X."/>
            <person name="de Brujin I."/>
            <person name="Lundin D."/>
            <person name="Andersson A."/>
            <person name="Bertilsson S."/>
            <person name="Dopson M."/>
        </authorList>
    </citation>
    <scope>NUCLEOTIDE SEQUENCE</scope>
    <source>
        <strain evidence="2">MM415B04650</strain>
    </source>
</reference>
<dbReference type="AlphaFoldDB" id="A0A6M3LHH6"/>
<dbReference type="Pfam" id="PF24024">
    <property type="entry name" value="DUF7336"/>
    <property type="match status" value="1"/>
</dbReference>
<proteinExistence type="predicted"/>
<accession>A0A6M3LHH6</accession>